<dbReference type="EMBL" id="BOPV01000001">
    <property type="protein sequence ID" value="GIL38004.1"/>
    <property type="molecule type" value="Genomic_DNA"/>
</dbReference>
<gene>
    <name evidence="1" type="ORF">TMPK1_02410</name>
</gene>
<keyword evidence="2" id="KW-1185">Reference proteome</keyword>
<evidence type="ECO:0000313" key="2">
    <source>
        <dbReference type="Proteomes" id="UP000681075"/>
    </source>
</evidence>
<dbReference type="GO" id="GO:0047617">
    <property type="term" value="F:fatty acyl-CoA hydrolase activity"/>
    <property type="evidence" value="ECO:0007669"/>
    <property type="project" value="TreeGrafter"/>
</dbReference>
<organism evidence="1 2">
    <name type="scientific">Roseiterribacter gracilis</name>
    <dbReference type="NCBI Taxonomy" id="2812848"/>
    <lineage>
        <taxon>Bacteria</taxon>
        <taxon>Pseudomonadati</taxon>
        <taxon>Pseudomonadota</taxon>
        <taxon>Alphaproteobacteria</taxon>
        <taxon>Rhodospirillales</taxon>
        <taxon>Roseiterribacteraceae</taxon>
        <taxon>Roseiterribacter</taxon>
    </lineage>
</organism>
<dbReference type="Proteomes" id="UP000681075">
    <property type="component" value="Unassembled WGS sequence"/>
</dbReference>
<sequence>MIDTARSVAHPWLCDVMGHLSTPNYLVMFDVATYHLFAAANASPAKTVKTGLGWADVRHEIDYKSEVRAGALLRIQSAVVRVGGKSVTHRHELRDADDDTLRASLLATTVAFDLIARAATTIPDLQRAGFEALLEAEKPLSPRGEGGARKAGG</sequence>
<dbReference type="AlphaFoldDB" id="A0A8S8X715"/>
<dbReference type="InterPro" id="IPR050563">
    <property type="entry name" value="4-hydroxybenzoyl-CoA_TE"/>
</dbReference>
<dbReference type="CDD" id="cd00586">
    <property type="entry name" value="4HBT"/>
    <property type="match status" value="1"/>
</dbReference>
<dbReference type="Gene3D" id="3.10.129.10">
    <property type="entry name" value="Hotdog Thioesterase"/>
    <property type="match status" value="1"/>
</dbReference>
<reference evidence="1" key="1">
    <citation type="submission" date="2021-02" db="EMBL/GenBank/DDBJ databases">
        <title>Genome sequence of Rhodospirillales sp. strain TMPK1 isolated from soil.</title>
        <authorList>
            <person name="Nakai R."/>
            <person name="Kusada H."/>
            <person name="Tamaki H."/>
        </authorList>
    </citation>
    <scope>NUCLEOTIDE SEQUENCE</scope>
    <source>
        <strain evidence="1">TMPK1</strain>
    </source>
</reference>
<name>A0A8S8X715_9PROT</name>
<dbReference type="SUPFAM" id="SSF54637">
    <property type="entry name" value="Thioesterase/thiol ester dehydrase-isomerase"/>
    <property type="match status" value="1"/>
</dbReference>
<proteinExistence type="predicted"/>
<dbReference type="InterPro" id="IPR029069">
    <property type="entry name" value="HotDog_dom_sf"/>
</dbReference>
<dbReference type="RefSeq" id="WP_420240915.1">
    <property type="nucleotide sequence ID" value="NZ_BOPV01000001.1"/>
</dbReference>
<protein>
    <submittedName>
        <fullName evidence="1">4-hydroxybenzoyl-CoA thioesterase</fullName>
    </submittedName>
</protein>
<dbReference type="PANTHER" id="PTHR31793:SF2">
    <property type="entry name" value="BLR1345 PROTEIN"/>
    <property type="match status" value="1"/>
</dbReference>
<comment type="caution">
    <text evidence="1">The sequence shown here is derived from an EMBL/GenBank/DDBJ whole genome shotgun (WGS) entry which is preliminary data.</text>
</comment>
<dbReference type="Pfam" id="PF13279">
    <property type="entry name" value="4HBT_2"/>
    <property type="match status" value="1"/>
</dbReference>
<evidence type="ECO:0000313" key="1">
    <source>
        <dbReference type="EMBL" id="GIL38004.1"/>
    </source>
</evidence>
<dbReference type="PANTHER" id="PTHR31793">
    <property type="entry name" value="4-HYDROXYBENZOYL-COA THIOESTERASE FAMILY MEMBER"/>
    <property type="match status" value="1"/>
</dbReference>
<accession>A0A8S8X715</accession>